<dbReference type="AlphaFoldDB" id="A0A6C0I3D0"/>
<proteinExistence type="predicted"/>
<protein>
    <submittedName>
        <fullName evidence="1">Uncharacterized protein</fullName>
    </submittedName>
</protein>
<dbReference type="EMBL" id="MN740091">
    <property type="protein sequence ID" value="QHT87521.1"/>
    <property type="molecule type" value="Genomic_DNA"/>
</dbReference>
<reference evidence="1" key="1">
    <citation type="journal article" date="2020" name="Nature">
        <title>Giant virus diversity and host interactions through global metagenomics.</title>
        <authorList>
            <person name="Schulz F."/>
            <person name="Roux S."/>
            <person name="Paez-Espino D."/>
            <person name="Jungbluth S."/>
            <person name="Walsh D.A."/>
            <person name="Denef V.J."/>
            <person name="McMahon K.D."/>
            <person name="Konstantinidis K.T."/>
            <person name="Eloe-Fadrosh E.A."/>
            <person name="Kyrpides N.C."/>
            <person name="Woyke T."/>
        </authorList>
    </citation>
    <scope>NUCLEOTIDE SEQUENCE</scope>
    <source>
        <strain evidence="1">GVMAG-M-3300023184-190</strain>
    </source>
</reference>
<evidence type="ECO:0000313" key="1">
    <source>
        <dbReference type="EMBL" id="QHT87521.1"/>
    </source>
</evidence>
<organism evidence="1">
    <name type="scientific">viral metagenome</name>
    <dbReference type="NCBI Taxonomy" id="1070528"/>
    <lineage>
        <taxon>unclassified sequences</taxon>
        <taxon>metagenomes</taxon>
        <taxon>organismal metagenomes</taxon>
    </lineage>
</organism>
<name>A0A6C0I3D0_9ZZZZ</name>
<sequence>MDLQSRDITGSIIDDLTETMKGIKMKRPGGSIPSIKFTIGYVIETKAMDITYKSPSFAFSKEENTLIYNSIKRGIKSGLSEFMISNIKSFEQVLLWEPSSASLFSQCYSHEFCSDAIK</sequence>
<accession>A0A6C0I3D0</accession>